<reference evidence="1 2" key="1">
    <citation type="submission" date="2015-09" db="EMBL/GenBank/DDBJ databases">
        <title>Draft genome sequence of Kouleothrix aurantiaca JCM 19913.</title>
        <authorList>
            <person name="Hemp J."/>
        </authorList>
    </citation>
    <scope>NUCLEOTIDE SEQUENCE [LARGE SCALE GENOMIC DNA]</scope>
    <source>
        <strain evidence="1 2">COM-B</strain>
    </source>
</reference>
<feature type="non-terminal residue" evidence="1">
    <location>
        <position position="172"/>
    </location>
</feature>
<proteinExistence type="predicted"/>
<evidence type="ECO:0008006" key="3">
    <source>
        <dbReference type="Google" id="ProtNLM"/>
    </source>
</evidence>
<comment type="caution">
    <text evidence="1">The sequence shown here is derived from an EMBL/GenBank/DDBJ whole genome shotgun (WGS) entry which is preliminary data.</text>
</comment>
<accession>A0A0P9CT46</accession>
<keyword evidence="2" id="KW-1185">Reference proteome</keyword>
<organism evidence="1 2">
    <name type="scientific">Kouleothrix aurantiaca</name>
    <dbReference type="NCBI Taxonomy" id="186479"/>
    <lineage>
        <taxon>Bacteria</taxon>
        <taxon>Bacillati</taxon>
        <taxon>Chloroflexota</taxon>
        <taxon>Chloroflexia</taxon>
        <taxon>Chloroflexales</taxon>
        <taxon>Roseiflexineae</taxon>
        <taxon>Roseiflexaceae</taxon>
        <taxon>Kouleothrix</taxon>
    </lineage>
</organism>
<dbReference type="AlphaFoldDB" id="A0A0P9CT46"/>
<dbReference type="EMBL" id="LJCR01002379">
    <property type="protein sequence ID" value="KPV48811.1"/>
    <property type="molecule type" value="Genomic_DNA"/>
</dbReference>
<name>A0A0P9CT46_9CHLR</name>
<evidence type="ECO:0000313" key="2">
    <source>
        <dbReference type="Proteomes" id="UP000050509"/>
    </source>
</evidence>
<dbReference type="Gene3D" id="2.60.120.560">
    <property type="entry name" value="Exo-inulinase, domain 1"/>
    <property type="match status" value="1"/>
</dbReference>
<dbReference type="Proteomes" id="UP000050509">
    <property type="component" value="Unassembled WGS sequence"/>
</dbReference>
<protein>
    <recommendedName>
        <fullName evidence="3">3-keto-disaccharide hydrolase domain-containing protein</fullName>
    </recommendedName>
</protein>
<evidence type="ECO:0000313" key="1">
    <source>
        <dbReference type="EMBL" id="KPV48811.1"/>
    </source>
</evidence>
<gene>
    <name evidence="1" type="ORF">SE17_36060</name>
</gene>
<sequence>MWDNSDSFTGDVAEGVIVRAQDSSHFYAVMLDPRTGQYSVRKMAGAGKSSDLIAATASPLIKKLTDVNQLRVDMTGYAFTIYLNGESLNSFSDADYKSGGVGLIASNVDATAMHMHFDNLKVYSTSTAAGGSSNVNSNTPGTLPKTGAPGTDVSPALILAALALVLLGLRLR</sequence>